<organism evidence="1 2">
    <name type="scientific">Dendrobium catenatum</name>
    <dbReference type="NCBI Taxonomy" id="906689"/>
    <lineage>
        <taxon>Eukaryota</taxon>
        <taxon>Viridiplantae</taxon>
        <taxon>Streptophyta</taxon>
        <taxon>Embryophyta</taxon>
        <taxon>Tracheophyta</taxon>
        <taxon>Spermatophyta</taxon>
        <taxon>Magnoliopsida</taxon>
        <taxon>Liliopsida</taxon>
        <taxon>Asparagales</taxon>
        <taxon>Orchidaceae</taxon>
        <taxon>Epidendroideae</taxon>
        <taxon>Malaxideae</taxon>
        <taxon>Dendrobiinae</taxon>
        <taxon>Dendrobium</taxon>
    </lineage>
</organism>
<dbReference type="Proteomes" id="UP000233837">
    <property type="component" value="Unassembled WGS sequence"/>
</dbReference>
<gene>
    <name evidence="1" type="ORF">MA16_Dca005414</name>
</gene>
<protein>
    <submittedName>
        <fullName evidence="1">Uncharacterized protein</fullName>
    </submittedName>
</protein>
<proteinExistence type="predicted"/>
<sequence length="74" mass="8554">MILYEIEKVGSPLARDHLLDRATFLSIKHGQKLLVEDRGGGYMTWVHRLILLRAVHPPLHFMIQVKLKNLKANL</sequence>
<dbReference type="EMBL" id="KZ502191">
    <property type="protein sequence ID" value="PKU82409.1"/>
    <property type="molecule type" value="Genomic_DNA"/>
</dbReference>
<reference evidence="1 2" key="1">
    <citation type="journal article" date="2016" name="Sci. Rep.">
        <title>The Dendrobium catenatum Lindl. genome sequence provides insights into polysaccharide synthase, floral development and adaptive evolution.</title>
        <authorList>
            <person name="Zhang G.Q."/>
            <person name="Xu Q."/>
            <person name="Bian C."/>
            <person name="Tsai W.C."/>
            <person name="Yeh C.M."/>
            <person name="Liu K.W."/>
            <person name="Yoshida K."/>
            <person name="Zhang L.S."/>
            <person name="Chang S.B."/>
            <person name="Chen F."/>
            <person name="Shi Y."/>
            <person name="Su Y.Y."/>
            <person name="Zhang Y.Q."/>
            <person name="Chen L.J."/>
            <person name="Yin Y."/>
            <person name="Lin M."/>
            <person name="Huang H."/>
            <person name="Deng H."/>
            <person name="Wang Z.W."/>
            <person name="Zhu S.L."/>
            <person name="Zhao X."/>
            <person name="Deng C."/>
            <person name="Niu S.C."/>
            <person name="Huang J."/>
            <person name="Wang M."/>
            <person name="Liu G.H."/>
            <person name="Yang H.J."/>
            <person name="Xiao X.J."/>
            <person name="Hsiao Y.Y."/>
            <person name="Wu W.L."/>
            <person name="Chen Y.Y."/>
            <person name="Mitsuda N."/>
            <person name="Ohme-Takagi M."/>
            <person name="Luo Y.B."/>
            <person name="Van de Peer Y."/>
            <person name="Liu Z.J."/>
        </authorList>
    </citation>
    <scope>NUCLEOTIDE SEQUENCE [LARGE SCALE GENOMIC DNA]</scope>
    <source>
        <tissue evidence="1">The whole plant</tissue>
    </source>
</reference>
<reference evidence="1 2" key="2">
    <citation type="journal article" date="2017" name="Nature">
        <title>The Apostasia genome and the evolution of orchids.</title>
        <authorList>
            <person name="Zhang G.Q."/>
            <person name="Liu K.W."/>
            <person name="Li Z."/>
            <person name="Lohaus R."/>
            <person name="Hsiao Y.Y."/>
            <person name="Niu S.C."/>
            <person name="Wang J.Y."/>
            <person name="Lin Y.C."/>
            <person name="Xu Q."/>
            <person name="Chen L.J."/>
            <person name="Yoshida K."/>
            <person name="Fujiwara S."/>
            <person name="Wang Z.W."/>
            <person name="Zhang Y.Q."/>
            <person name="Mitsuda N."/>
            <person name="Wang M."/>
            <person name="Liu G.H."/>
            <person name="Pecoraro L."/>
            <person name="Huang H.X."/>
            <person name="Xiao X.J."/>
            <person name="Lin M."/>
            <person name="Wu X.Y."/>
            <person name="Wu W.L."/>
            <person name="Chen Y.Y."/>
            <person name="Chang S.B."/>
            <person name="Sakamoto S."/>
            <person name="Ohme-Takagi M."/>
            <person name="Yagi M."/>
            <person name="Zeng S.J."/>
            <person name="Shen C.Y."/>
            <person name="Yeh C.M."/>
            <person name="Luo Y.B."/>
            <person name="Tsai W.C."/>
            <person name="Van de Peer Y."/>
            <person name="Liu Z.J."/>
        </authorList>
    </citation>
    <scope>NUCLEOTIDE SEQUENCE [LARGE SCALE GENOMIC DNA]</scope>
    <source>
        <tissue evidence="1">The whole plant</tissue>
    </source>
</reference>
<evidence type="ECO:0000313" key="1">
    <source>
        <dbReference type="EMBL" id="PKU82409.1"/>
    </source>
</evidence>
<name>A0A2I0X3B1_9ASPA</name>
<accession>A0A2I0X3B1</accession>
<evidence type="ECO:0000313" key="2">
    <source>
        <dbReference type="Proteomes" id="UP000233837"/>
    </source>
</evidence>
<dbReference type="AlphaFoldDB" id="A0A2I0X3B1"/>
<keyword evidence="2" id="KW-1185">Reference proteome</keyword>